<feature type="transmembrane region" description="Helical" evidence="1">
    <location>
        <begin position="6"/>
        <end position="27"/>
    </location>
</feature>
<reference evidence="2 3" key="1">
    <citation type="submission" date="2018-07" db="EMBL/GenBank/DDBJ databases">
        <title>Genomic Encyclopedia of Type Strains, Phase IV (KMG-IV): sequencing the most valuable type-strain genomes for metagenomic binning, comparative biology and taxonomic classification.</title>
        <authorList>
            <person name="Goeker M."/>
        </authorList>
    </citation>
    <scope>NUCLEOTIDE SEQUENCE [LARGE SCALE GENOMIC DNA]</scope>
    <source>
        <strain evidence="2 3">DSM 14324</strain>
    </source>
</reference>
<comment type="caution">
    <text evidence="2">The sequence shown here is derived from an EMBL/GenBank/DDBJ whole genome shotgun (WGS) entry which is preliminary data.</text>
</comment>
<dbReference type="AlphaFoldDB" id="A0A3D9DVB1"/>
<keyword evidence="3" id="KW-1185">Reference proteome</keyword>
<sequence length="78" mass="8477">MTSLLMTMAVAMVVWCGISLWLANSFGRAAQTRKRPMGDEHALIIIGAAKPRSNGDSANDDEYDAAAVRSARHEWTAI</sequence>
<name>A0A3D9DVB1_9GAMM</name>
<accession>A0A3D9DVB1</accession>
<organism evidence="2 3">
    <name type="scientific">Kushneria indalinina DSM 14324</name>
    <dbReference type="NCBI Taxonomy" id="1122140"/>
    <lineage>
        <taxon>Bacteria</taxon>
        <taxon>Pseudomonadati</taxon>
        <taxon>Pseudomonadota</taxon>
        <taxon>Gammaproteobacteria</taxon>
        <taxon>Oceanospirillales</taxon>
        <taxon>Halomonadaceae</taxon>
        <taxon>Kushneria</taxon>
    </lineage>
</organism>
<dbReference type="EMBL" id="QRDJ01000008">
    <property type="protein sequence ID" value="REC94294.1"/>
    <property type="molecule type" value="Genomic_DNA"/>
</dbReference>
<protein>
    <submittedName>
        <fullName evidence="2">Uncharacterized protein</fullName>
    </submittedName>
</protein>
<proteinExistence type="predicted"/>
<keyword evidence="1" id="KW-1133">Transmembrane helix</keyword>
<dbReference type="RefSeq" id="WP_147301537.1">
    <property type="nucleotide sequence ID" value="NZ_QRDJ01000008.1"/>
</dbReference>
<keyword evidence="1" id="KW-0812">Transmembrane</keyword>
<evidence type="ECO:0000256" key="1">
    <source>
        <dbReference type="SAM" id="Phobius"/>
    </source>
</evidence>
<dbReference type="Proteomes" id="UP000256334">
    <property type="component" value="Unassembled WGS sequence"/>
</dbReference>
<evidence type="ECO:0000313" key="3">
    <source>
        <dbReference type="Proteomes" id="UP000256334"/>
    </source>
</evidence>
<evidence type="ECO:0000313" key="2">
    <source>
        <dbReference type="EMBL" id="REC94294.1"/>
    </source>
</evidence>
<dbReference type="OrthoDB" id="6183529at2"/>
<gene>
    <name evidence="2" type="ORF">C8D72_2665</name>
</gene>
<keyword evidence="1" id="KW-0472">Membrane</keyword>